<accession>A0A8H7ZQG3</accession>
<dbReference type="Proteomes" id="UP000673691">
    <property type="component" value="Unassembled WGS sequence"/>
</dbReference>
<name>A0A8H7ZQG3_9FUNG</name>
<feature type="non-terminal residue" evidence="2">
    <location>
        <position position="1"/>
    </location>
</feature>
<gene>
    <name evidence="2" type="ORF">BJ554DRAFT_2139</name>
</gene>
<feature type="region of interest" description="Disordered" evidence="1">
    <location>
        <begin position="14"/>
        <end position="34"/>
    </location>
</feature>
<reference evidence="2 3" key="1">
    <citation type="journal article" name="Sci. Rep.">
        <title>Genome-scale phylogenetic analyses confirm Olpidium as the closest living zoosporic fungus to the non-flagellated, terrestrial fungi.</title>
        <authorList>
            <person name="Chang Y."/>
            <person name="Rochon D."/>
            <person name="Sekimoto S."/>
            <person name="Wang Y."/>
            <person name="Chovatia M."/>
            <person name="Sandor L."/>
            <person name="Salamov A."/>
            <person name="Grigoriev I.V."/>
            <person name="Stajich J.E."/>
            <person name="Spatafora J.W."/>
        </authorList>
    </citation>
    <scope>NUCLEOTIDE SEQUENCE [LARGE SCALE GENOMIC DNA]</scope>
    <source>
        <strain evidence="2">S191</strain>
    </source>
</reference>
<dbReference type="EMBL" id="JAEFCI010009505">
    <property type="protein sequence ID" value="KAG5457768.1"/>
    <property type="molecule type" value="Genomic_DNA"/>
</dbReference>
<evidence type="ECO:0000256" key="1">
    <source>
        <dbReference type="SAM" id="MobiDB-lite"/>
    </source>
</evidence>
<organism evidence="2 3">
    <name type="scientific">Olpidium bornovanus</name>
    <dbReference type="NCBI Taxonomy" id="278681"/>
    <lineage>
        <taxon>Eukaryota</taxon>
        <taxon>Fungi</taxon>
        <taxon>Fungi incertae sedis</taxon>
        <taxon>Olpidiomycota</taxon>
        <taxon>Olpidiomycotina</taxon>
        <taxon>Olpidiomycetes</taxon>
        <taxon>Olpidiales</taxon>
        <taxon>Olpidiaceae</taxon>
        <taxon>Olpidium</taxon>
    </lineage>
</organism>
<evidence type="ECO:0000313" key="2">
    <source>
        <dbReference type="EMBL" id="KAG5457768.1"/>
    </source>
</evidence>
<sequence>SGYDRAGFARGKKAGFSATGEGCRGAVGSRDTRGRSMGRAYHAVAAGQLILEAAPILKVLTARGEKRLWHMQTTGVAAVVRTSRPKENGVVPAANPIPFIIHVRPWGPEISNTRKVRLFSG</sequence>
<protein>
    <submittedName>
        <fullName evidence="2">Uncharacterized protein</fullName>
    </submittedName>
</protein>
<evidence type="ECO:0000313" key="3">
    <source>
        <dbReference type="Proteomes" id="UP000673691"/>
    </source>
</evidence>
<comment type="caution">
    <text evidence="2">The sequence shown here is derived from an EMBL/GenBank/DDBJ whole genome shotgun (WGS) entry which is preliminary data.</text>
</comment>
<proteinExistence type="predicted"/>
<keyword evidence="3" id="KW-1185">Reference proteome</keyword>
<dbReference type="AlphaFoldDB" id="A0A8H7ZQG3"/>